<comment type="caution">
    <text evidence="1">The sequence shown here is derived from an EMBL/GenBank/DDBJ whole genome shotgun (WGS) entry which is preliminary data.</text>
</comment>
<protein>
    <submittedName>
        <fullName evidence="1">Uncharacterized protein</fullName>
    </submittedName>
</protein>
<sequence length="85" mass="9384">MILPSLGVTLVSKEFARPLSLVGIGTEHAVYGIEAYITIIPTIFRLYDNKNTQRLDNLPANYGSMRQMAKSTDPVTQLLTDPTDS</sequence>
<dbReference type="EMBL" id="JAWJWE010000004">
    <property type="protein sequence ID" value="KAK6636832.1"/>
    <property type="molecule type" value="Genomic_DNA"/>
</dbReference>
<proteinExistence type="predicted"/>
<name>A0AAN8Q4Z6_POLSC</name>
<dbReference type="Proteomes" id="UP001372834">
    <property type="component" value="Unassembled WGS sequence"/>
</dbReference>
<organism evidence="1 2">
    <name type="scientific">Polyplax serrata</name>
    <name type="common">Common mouse louse</name>
    <dbReference type="NCBI Taxonomy" id="468196"/>
    <lineage>
        <taxon>Eukaryota</taxon>
        <taxon>Metazoa</taxon>
        <taxon>Ecdysozoa</taxon>
        <taxon>Arthropoda</taxon>
        <taxon>Hexapoda</taxon>
        <taxon>Insecta</taxon>
        <taxon>Pterygota</taxon>
        <taxon>Neoptera</taxon>
        <taxon>Paraneoptera</taxon>
        <taxon>Psocodea</taxon>
        <taxon>Troctomorpha</taxon>
        <taxon>Phthiraptera</taxon>
        <taxon>Anoplura</taxon>
        <taxon>Polyplacidae</taxon>
        <taxon>Polyplax</taxon>
    </lineage>
</organism>
<accession>A0AAN8Q4Z6</accession>
<evidence type="ECO:0000313" key="2">
    <source>
        <dbReference type="Proteomes" id="UP001372834"/>
    </source>
</evidence>
<evidence type="ECO:0000313" key="1">
    <source>
        <dbReference type="EMBL" id="KAK6636832.1"/>
    </source>
</evidence>
<dbReference type="AlphaFoldDB" id="A0AAN8Q4Z6"/>
<reference evidence="1 2" key="1">
    <citation type="submission" date="2023-10" db="EMBL/GenBank/DDBJ databases">
        <title>Genomes of two closely related lineages of the louse Polyplax serrata with different host specificities.</title>
        <authorList>
            <person name="Martinu J."/>
            <person name="Tarabai H."/>
            <person name="Stefka J."/>
            <person name="Hypsa V."/>
        </authorList>
    </citation>
    <scope>NUCLEOTIDE SEQUENCE [LARGE SCALE GENOMIC DNA]</scope>
    <source>
        <strain evidence="1">HR10_N</strain>
    </source>
</reference>
<gene>
    <name evidence="1" type="ORF">RUM43_010495</name>
</gene>